<sequence length="255" mass="26770">MPRPDSRAPAAKISTTGPSKLVFGGALAVALLAAIVIAVLLNRPASHEPYAGPVPTGGTKGANGLNPYSSLTVRTGVPTVDVYEDFQCPFCKQLETQNGEAMLAQAEAGKIRLVWHPVTFLEDNLKNAPSSTIAANGLYCAADAGKAATYHRAAFAGQPKKEGDGFSVADIKKFGKQAGIKGAALTTFDRCVDKGTYDGYVSATADRASRDDVNSTPSVFIDGEELSPTKNSKEYGKLLNEPNSFDSVIVAVTEK</sequence>
<evidence type="ECO:0000313" key="4">
    <source>
        <dbReference type="Proteomes" id="UP000636793"/>
    </source>
</evidence>
<accession>A0A916TCZ0</accession>
<keyword evidence="1" id="KW-0812">Transmembrane</keyword>
<name>A0A916TCZ0_9MICO</name>
<keyword evidence="1" id="KW-1133">Transmembrane helix</keyword>
<dbReference type="RefSeq" id="WP_188838193.1">
    <property type="nucleotide sequence ID" value="NZ_BMHI01000005.1"/>
</dbReference>
<reference evidence="3" key="2">
    <citation type="submission" date="2020-09" db="EMBL/GenBank/DDBJ databases">
        <authorList>
            <person name="Sun Q."/>
            <person name="Zhou Y."/>
        </authorList>
    </citation>
    <scope>NUCLEOTIDE SEQUENCE</scope>
    <source>
        <strain evidence="3">CGMCC 1.15085</strain>
    </source>
</reference>
<feature type="domain" description="Thioredoxin-like fold" evidence="2">
    <location>
        <begin position="79"/>
        <end position="240"/>
    </location>
</feature>
<reference evidence="3" key="1">
    <citation type="journal article" date="2014" name="Int. J. Syst. Evol. Microbiol.">
        <title>Complete genome sequence of Corynebacterium casei LMG S-19264T (=DSM 44701T), isolated from a smear-ripened cheese.</title>
        <authorList>
            <consortium name="US DOE Joint Genome Institute (JGI-PGF)"/>
            <person name="Walter F."/>
            <person name="Albersmeier A."/>
            <person name="Kalinowski J."/>
            <person name="Ruckert C."/>
        </authorList>
    </citation>
    <scope>NUCLEOTIDE SEQUENCE</scope>
    <source>
        <strain evidence="3">CGMCC 1.15085</strain>
    </source>
</reference>
<dbReference type="InterPro" id="IPR036249">
    <property type="entry name" value="Thioredoxin-like_sf"/>
</dbReference>
<feature type="transmembrane region" description="Helical" evidence="1">
    <location>
        <begin position="21"/>
        <end position="41"/>
    </location>
</feature>
<dbReference type="Gene3D" id="3.40.30.10">
    <property type="entry name" value="Glutaredoxin"/>
    <property type="match status" value="1"/>
</dbReference>
<dbReference type="Proteomes" id="UP000636793">
    <property type="component" value="Unassembled WGS sequence"/>
</dbReference>
<organism evidence="3 4">
    <name type="scientific">Flexivirga endophytica</name>
    <dbReference type="NCBI Taxonomy" id="1849103"/>
    <lineage>
        <taxon>Bacteria</taxon>
        <taxon>Bacillati</taxon>
        <taxon>Actinomycetota</taxon>
        <taxon>Actinomycetes</taxon>
        <taxon>Micrococcales</taxon>
        <taxon>Dermacoccaceae</taxon>
        <taxon>Flexivirga</taxon>
    </lineage>
</organism>
<keyword evidence="1" id="KW-0472">Membrane</keyword>
<dbReference type="AlphaFoldDB" id="A0A916TCZ0"/>
<dbReference type="InterPro" id="IPR012336">
    <property type="entry name" value="Thioredoxin-like_fold"/>
</dbReference>
<dbReference type="Pfam" id="PF13462">
    <property type="entry name" value="Thioredoxin_4"/>
    <property type="match status" value="1"/>
</dbReference>
<protein>
    <recommendedName>
        <fullName evidence="2">Thioredoxin-like fold domain-containing protein</fullName>
    </recommendedName>
</protein>
<gene>
    <name evidence="3" type="ORF">GCM10011492_33780</name>
</gene>
<proteinExistence type="predicted"/>
<comment type="caution">
    <text evidence="3">The sequence shown here is derived from an EMBL/GenBank/DDBJ whole genome shotgun (WGS) entry which is preliminary data.</text>
</comment>
<dbReference type="EMBL" id="BMHI01000005">
    <property type="protein sequence ID" value="GGB40220.1"/>
    <property type="molecule type" value="Genomic_DNA"/>
</dbReference>
<evidence type="ECO:0000256" key="1">
    <source>
        <dbReference type="SAM" id="Phobius"/>
    </source>
</evidence>
<evidence type="ECO:0000313" key="3">
    <source>
        <dbReference type="EMBL" id="GGB40220.1"/>
    </source>
</evidence>
<keyword evidence="4" id="KW-1185">Reference proteome</keyword>
<dbReference type="SUPFAM" id="SSF52833">
    <property type="entry name" value="Thioredoxin-like"/>
    <property type="match status" value="1"/>
</dbReference>
<evidence type="ECO:0000259" key="2">
    <source>
        <dbReference type="Pfam" id="PF13462"/>
    </source>
</evidence>
<dbReference type="CDD" id="cd02972">
    <property type="entry name" value="DsbA_family"/>
    <property type="match status" value="1"/>
</dbReference>